<organism evidence="3 4">
    <name type="scientific">Streptomyces flavidovirens</name>
    <dbReference type="NCBI Taxonomy" id="67298"/>
    <lineage>
        <taxon>Bacteria</taxon>
        <taxon>Bacillati</taxon>
        <taxon>Actinomycetota</taxon>
        <taxon>Actinomycetes</taxon>
        <taxon>Kitasatosporales</taxon>
        <taxon>Streptomycetaceae</taxon>
        <taxon>Streptomyces</taxon>
    </lineage>
</organism>
<gene>
    <name evidence="3" type="ORF">ACFYWW_03985</name>
</gene>
<dbReference type="RefSeq" id="WP_387893809.1">
    <property type="nucleotide sequence ID" value="NZ_JBIAPK010000001.1"/>
</dbReference>
<evidence type="ECO:0000313" key="4">
    <source>
        <dbReference type="Proteomes" id="UP001601976"/>
    </source>
</evidence>
<evidence type="ECO:0008006" key="5">
    <source>
        <dbReference type="Google" id="ProtNLM"/>
    </source>
</evidence>
<dbReference type="Pfam" id="PF22555">
    <property type="entry name" value="DAM-like-phage1"/>
    <property type="match status" value="1"/>
</dbReference>
<evidence type="ECO:0000259" key="2">
    <source>
        <dbReference type="Pfam" id="PF22559"/>
    </source>
</evidence>
<reference evidence="3 4" key="1">
    <citation type="submission" date="2024-10" db="EMBL/GenBank/DDBJ databases">
        <title>The Natural Products Discovery Center: Release of the First 8490 Sequenced Strains for Exploring Actinobacteria Biosynthetic Diversity.</title>
        <authorList>
            <person name="Kalkreuter E."/>
            <person name="Kautsar S.A."/>
            <person name="Yang D."/>
            <person name="Bader C.D."/>
            <person name="Teijaro C.N."/>
            <person name="Fluegel L."/>
            <person name="Davis C.M."/>
            <person name="Simpson J.R."/>
            <person name="Lauterbach L."/>
            <person name="Steele A.D."/>
            <person name="Gui C."/>
            <person name="Meng S."/>
            <person name="Li G."/>
            <person name="Viehrig K."/>
            <person name="Ye F."/>
            <person name="Su P."/>
            <person name="Kiefer A.F."/>
            <person name="Nichols A."/>
            <person name="Cepeda A.J."/>
            <person name="Yan W."/>
            <person name="Fan B."/>
            <person name="Jiang Y."/>
            <person name="Adhikari A."/>
            <person name="Zheng C.-J."/>
            <person name="Schuster L."/>
            <person name="Cowan T.M."/>
            <person name="Smanski M.J."/>
            <person name="Chevrette M.G."/>
            <person name="De Carvalho L.P.S."/>
            <person name="Shen B."/>
        </authorList>
    </citation>
    <scope>NUCLEOTIDE SEQUENCE [LARGE SCALE GENOMIC DNA]</scope>
    <source>
        <strain evidence="3 4">NPDC003029</strain>
    </source>
</reference>
<feature type="domain" description="GNAT-like C-terminal" evidence="2">
    <location>
        <begin position="311"/>
        <end position="467"/>
    </location>
</feature>
<name>A0ABW6R8R7_9ACTN</name>
<accession>A0ABW6R8R7</accession>
<evidence type="ECO:0000313" key="3">
    <source>
        <dbReference type="EMBL" id="MFF3337888.1"/>
    </source>
</evidence>
<proteinExistence type="predicted"/>
<keyword evidence="4" id="KW-1185">Reference proteome</keyword>
<dbReference type="InterPro" id="IPR054340">
    <property type="entry name" value="GNAT-like_C_phage-like"/>
</dbReference>
<dbReference type="Proteomes" id="UP001601976">
    <property type="component" value="Unassembled WGS sequence"/>
</dbReference>
<dbReference type="InterPro" id="IPR054341">
    <property type="entry name" value="GNAT-like_N"/>
</dbReference>
<sequence>MISRGCALLVLGSSAAPGPASRRGRALPFPGGEMFQGTIPGPMRSIVRETASLWPRGPVYVPCCGNFTIERSLAGMGFALHSSDVSIYTSAVGRWLTRQPVGIQLREESRDELGWLAGSLDDSVGTVATLMLGTRFLASVGREGLWHERVVRSYREQWKAKHAETVERLSGSDVELASYEVEDVRSWLQKVPGDAPVCSFPPFYGGGYEKLYEPLEAHFTWEAPEYEPLSDGDVVSVLGAITDRPYWLTASNHDVPELHPYLRGVIKATPRAAPFYVYASEARTRIVAPRQPIEPVKVPRLREGDELVGPLTLSLLKPGQFNALRSRYLNPRIAPGAANLAVAVRDGGGRLLGVFAMAPSTFTPDEAYVLSDFAVAPTDYPRLSKLIVLAATSAEAQLLCQRAFSRRIRRVATTAFSNNPVSMKYRGLLRLNKRSPSNEDGWKFQLQYQGAMGQHTLAEALEMWAKRWGAPTTTKKTGV</sequence>
<dbReference type="EMBL" id="JBIAPK010000001">
    <property type="protein sequence ID" value="MFF3337888.1"/>
    <property type="molecule type" value="Genomic_DNA"/>
</dbReference>
<protein>
    <recommendedName>
        <fullName evidence="5">N-acetyltransferase domain-containing protein</fullName>
    </recommendedName>
</protein>
<feature type="domain" description="GNAT-like N-terminal" evidence="1">
    <location>
        <begin position="35"/>
        <end position="300"/>
    </location>
</feature>
<dbReference type="Pfam" id="PF22559">
    <property type="entry name" value="GNAT-phage-like"/>
    <property type="match status" value="1"/>
</dbReference>
<evidence type="ECO:0000259" key="1">
    <source>
        <dbReference type="Pfam" id="PF22555"/>
    </source>
</evidence>
<comment type="caution">
    <text evidence="3">The sequence shown here is derived from an EMBL/GenBank/DDBJ whole genome shotgun (WGS) entry which is preliminary data.</text>
</comment>